<dbReference type="InterPro" id="IPR036361">
    <property type="entry name" value="SAP_dom_sf"/>
</dbReference>
<dbReference type="Gene3D" id="1.10.720.30">
    <property type="entry name" value="SAP domain"/>
    <property type="match status" value="1"/>
</dbReference>
<evidence type="ECO:0000313" key="2">
    <source>
        <dbReference type="Proteomes" id="UP000095281"/>
    </source>
</evidence>
<dbReference type="Proteomes" id="UP000095281">
    <property type="component" value="Unplaced"/>
</dbReference>
<evidence type="ECO:0000256" key="1">
    <source>
        <dbReference type="SAM" id="MobiDB-lite"/>
    </source>
</evidence>
<reference evidence="3" key="1">
    <citation type="submission" date="2016-11" db="UniProtKB">
        <authorList>
            <consortium name="WormBaseParasite"/>
        </authorList>
    </citation>
    <scope>IDENTIFICATION</scope>
</reference>
<accession>A0A1I8BYF5</accession>
<dbReference type="SUPFAM" id="SSF68906">
    <property type="entry name" value="SAP domain"/>
    <property type="match status" value="1"/>
</dbReference>
<organism evidence="2 3">
    <name type="scientific">Meloidogyne hapla</name>
    <name type="common">Root-knot nematode worm</name>
    <dbReference type="NCBI Taxonomy" id="6305"/>
    <lineage>
        <taxon>Eukaryota</taxon>
        <taxon>Metazoa</taxon>
        <taxon>Ecdysozoa</taxon>
        <taxon>Nematoda</taxon>
        <taxon>Chromadorea</taxon>
        <taxon>Rhabditida</taxon>
        <taxon>Tylenchina</taxon>
        <taxon>Tylenchomorpha</taxon>
        <taxon>Tylenchoidea</taxon>
        <taxon>Meloidogynidae</taxon>
        <taxon>Meloidogyninae</taxon>
        <taxon>Meloidogyne</taxon>
    </lineage>
</organism>
<feature type="region of interest" description="Disordered" evidence="1">
    <location>
        <begin position="70"/>
        <end position="97"/>
    </location>
</feature>
<evidence type="ECO:0000313" key="3">
    <source>
        <dbReference type="WBParaSite" id="MhA1_Contig781.frz3.gene18"/>
    </source>
</evidence>
<proteinExistence type="predicted"/>
<keyword evidence="2" id="KW-1185">Reference proteome</keyword>
<dbReference type="AlphaFoldDB" id="A0A1I8BYF5"/>
<name>A0A1I8BYF5_MELHA</name>
<feature type="compositionally biased region" description="Polar residues" evidence="1">
    <location>
        <begin position="70"/>
        <end position="82"/>
    </location>
</feature>
<protein>
    <submittedName>
        <fullName evidence="3">Rho_N domain-containing protein</fullName>
    </submittedName>
</protein>
<sequence>MSNNISFSRSEIEACQEAVKNFRVQELQQLVASFKYPKIGKKHELVGRALSLLTNPRYQPTAVAKVHEIQASNRVRDSSQPYPSQPERGLGNQQLNGTMSNNRMFKNVFKCFAFLAAGKDFVIEHSV</sequence>
<dbReference type="WBParaSite" id="MhA1_Contig781.frz3.gene18">
    <property type="protein sequence ID" value="MhA1_Contig781.frz3.gene18"/>
    <property type="gene ID" value="MhA1_Contig781.frz3.gene18"/>
</dbReference>